<dbReference type="HAMAP" id="MF_01635">
    <property type="entry name" value="UbiA"/>
    <property type="match status" value="1"/>
</dbReference>
<evidence type="ECO:0000256" key="3">
    <source>
        <dbReference type="ARBA" id="ARBA00005985"/>
    </source>
</evidence>
<dbReference type="InterPro" id="IPR030470">
    <property type="entry name" value="UbiA_prenylTrfase_CS"/>
</dbReference>
<evidence type="ECO:0000256" key="11">
    <source>
        <dbReference type="ARBA" id="ARBA00023136"/>
    </source>
</evidence>
<comment type="subcellular location">
    <subcellularLocation>
        <location evidence="12">Cell inner membrane</location>
        <topology evidence="12">Multi-pass membrane protein</topology>
    </subcellularLocation>
    <subcellularLocation>
        <location evidence="2">Membrane</location>
        <topology evidence="2">Multi-pass membrane protein</topology>
    </subcellularLocation>
</comment>
<comment type="function">
    <text evidence="12">Catalyzes the prenylation of para-hydroxybenzoate (PHB) with an all-trans polyprenyl group. Mediates the second step in the final reaction sequence of ubiquinone-8 (UQ-8) biosynthesis, which is the condensation of the polyisoprenoid side chain with PHB, generating the first membrane-bound Q intermediate 3-octaprenyl-4-hydroxybenzoate.</text>
</comment>
<feature type="transmembrane region" description="Helical" evidence="12">
    <location>
        <begin position="202"/>
        <end position="221"/>
    </location>
</feature>
<dbReference type="CDD" id="cd13959">
    <property type="entry name" value="PT_UbiA_COQ2"/>
    <property type="match status" value="1"/>
</dbReference>
<evidence type="ECO:0000256" key="13">
    <source>
        <dbReference type="NCBIfam" id="TIGR01474"/>
    </source>
</evidence>
<dbReference type="InterPro" id="IPR000537">
    <property type="entry name" value="UbiA_prenyltransferase"/>
</dbReference>
<evidence type="ECO:0000256" key="10">
    <source>
        <dbReference type="ARBA" id="ARBA00022989"/>
    </source>
</evidence>
<dbReference type="EMBL" id="FMAQ01000018">
    <property type="protein sequence ID" value="SCC31651.1"/>
    <property type="molecule type" value="Genomic_DNA"/>
</dbReference>
<dbReference type="EC" id="2.5.1.39" evidence="12 13"/>
<dbReference type="Pfam" id="PF01040">
    <property type="entry name" value="UbiA"/>
    <property type="match status" value="1"/>
</dbReference>
<dbReference type="Gene3D" id="1.20.120.1780">
    <property type="entry name" value="UbiA prenyltransferase"/>
    <property type="match status" value="1"/>
</dbReference>
<keyword evidence="10 12" id="KW-1133">Transmembrane helix</keyword>
<feature type="transmembrane region" description="Helical" evidence="12">
    <location>
        <begin position="258"/>
        <end position="274"/>
    </location>
</feature>
<dbReference type="Gene3D" id="1.10.357.140">
    <property type="entry name" value="UbiA prenyltransferase"/>
    <property type="match status" value="1"/>
</dbReference>
<evidence type="ECO:0000256" key="9">
    <source>
        <dbReference type="ARBA" id="ARBA00022842"/>
    </source>
</evidence>
<dbReference type="AlphaFoldDB" id="A0A1C4DK28"/>
<keyword evidence="8 12" id="KW-0812">Transmembrane</keyword>
<dbReference type="OrthoDB" id="9782418at2"/>
<dbReference type="NCBIfam" id="TIGR01474">
    <property type="entry name" value="ubiA_proteo"/>
    <property type="match status" value="1"/>
</dbReference>
<feature type="transmembrane region" description="Helical" evidence="12">
    <location>
        <begin position="227"/>
        <end position="246"/>
    </location>
</feature>
<evidence type="ECO:0000256" key="12">
    <source>
        <dbReference type="HAMAP-Rule" id="MF_01635"/>
    </source>
</evidence>
<protein>
    <recommendedName>
        <fullName evidence="12 13">4-hydroxybenzoate octaprenyltransferase</fullName>
        <ecNumber evidence="12 13">2.5.1.39</ecNumber>
    </recommendedName>
    <alternativeName>
        <fullName evidence="12">4-HB polyprenyltransferase</fullName>
    </alternativeName>
</protein>
<evidence type="ECO:0000313" key="14">
    <source>
        <dbReference type="EMBL" id="SCC31651.1"/>
    </source>
</evidence>
<dbReference type="GO" id="GO:0005886">
    <property type="term" value="C:plasma membrane"/>
    <property type="evidence" value="ECO:0007669"/>
    <property type="project" value="UniProtKB-SubCell"/>
</dbReference>
<dbReference type="UniPathway" id="UPA00232"/>
<dbReference type="InterPro" id="IPR006370">
    <property type="entry name" value="HB_polyprenyltransferase-like"/>
</dbReference>
<keyword evidence="15" id="KW-1185">Reference proteome</keyword>
<dbReference type="PANTHER" id="PTHR11048:SF28">
    <property type="entry name" value="4-HYDROXYBENZOATE POLYPRENYLTRANSFERASE, MITOCHONDRIAL"/>
    <property type="match status" value="1"/>
</dbReference>
<comment type="similarity">
    <text evidence="3 12">Belongs to the UbiA prenyltransferase family.</text>
</comment>
<comment type="pathway">
    <text evidence="12">Cofactor biosynthesis; ubiquinone biosynthesis.</text>
</comment>
<evidence type="ECO:0000256" key="1">
    <source>
        <dbReference type="ARBA" id="ARBA00001946"/>
    </source>
</evidence>
<comment type="cofactor">
    <cofactor evidence="1 12">
        <name>Mg(2+)</name>
        <dbReference type="ChEBI" id="CHEBI:18420"/>
    </cofactor>
</comment>
<evidence type="ECO:0000256" key="6">
    <source>
        <dbReference type="ARBA" id="ARBA00022679"/>
    </source>
</evidence>
<reference evidence="15" key="1">
    <citation type="submission" date="2016-08" db="EMBL/GenBank/DDBJ databases">
        <authorList>
            <person name="Varghese N."/>
            <person name="Submissions Spin"/>
        </authorList>
    </citation>
    <scope>NUCLEOTIDE SEQUENCE [LARGE SCALE GENOMIC DNA]</scope>
    <source>
        <strain evidence="15">R-53248</strain>
    </source>
</reference>
<evidence type="ECO:0000256" key="7">
    <source>
        <dbReference type="ARBA" id="ARBA00022688"/>
    </source>
</evidence>
<keyword evidence="9 12" id="KW-0460">Magnesium</keyword>
<evidence type="ECO:0000256" key="2">
    <source>
        <dbReference type="ARBA" id="ARBA00004141"/>
    </source>
</evidence>
<dbReference type="PANTHER" id="PTHR11048">
    <property type="entry name" value="PRENYLTRANSFERASES"/>
    <property type="match status" value="1"/>
</dbReference>
<dbReference type="RefSeq" id="WP_091350681.1">
    <property type="nucleotide sequence ID" value="NZ_FMAQ01000018.1"/>
</dbReference>
<accession>A0A1C4DK28</accession>
<comment type="catalytic activity">
    <reaction evidence="12">
        <text>all-trans-octaprenyl diphosphate + 4-hydroxybenzoate = 4-hydroxy-3-(all-trans-octaprenyl)benzoate + diphosphate</text>
        <dbReference type="Rhea" id="RHEA:27782"/>
        <dbReference type="ChEBI" id="CHEBI:1617"/>
        <dbReference type="ChEBI" id="CHEBI:17879"/>
        <dbReference type="ChEBI" id="CHEBI:33019"/>
        <dbReference type="ChEBI" id="CHEBI:57711"/>
        <dbReference type="EC" id="2.5.1.39"/>
    </reaction>
</comment>
<keyword evidence="6 12" id="KW-0808">Transferase</keyword>
<organism evidence="14 15">
    <name type="scientific">Gilliamella bombicola</name>
    <dbReference type="NCBI Taxonomy" id="1798182"/>
    <lineage>
        <taxon>Bacteria</taxon>
        <taxon>Pseudomonadati</taxon>
        <taxon>Pseudomonadota</taxon>
        <taxon>Gammaproteobacteria</taxon>
        <taxon>Orbales</taxon>
        <taxon>Orbaceae</taxon>
        <taxon>Gilliamella</taxon>
    </lineage>
</organism>
<feature type="transmembrane region" description="Helical" evidence="12">
    <location>
        <begin position="36"/>
        <end position="59"/>
    </location>
</feature>
<dbReference type="STRING" id="1798182.GA0061081_11813"/>
<keyword evidence="11 12" id="KW-0472">Membrane</keyword>
<sequence length="275" mass="31657">MLAYIQLMRLDKPIGTLLLLWPTLWAIWLTGEPYTYITLIFILGVFTMRAAGCVVNDYADRHFDAHVERTKNRPLARGALTEKNALWTLFTLLLIALCLLLILNKLSWLIAIIALLTAMIYPFMKRYTHLPQVTLGIAFSWGIPMAYAAIIEQFPLTCWLLCLANICWTIAYDTEYAMVDRNDDIKIGIKSTAILFGQYDKFIIGVLQAFTMIGLLMVGVINQLSLVFYIALLLVAILFIYQQWLIKKRDRKRCFRAFLNNNYVGFIVFLGLFFV</sequence>
<feature type="transmembrane region" description="Helical" evidence="12">
    <location>
        <begin position="85"/>
        <end position="102"/>
    </location>
</feature>
<evidence type="ECO:0000313" key="15">
    <source>
        <dbReference type="Proteomes" id="UP000199670"/>
    </source>
</evidence>
<dbReference type="FunFam" id="1.10.357.140:FF:000002">
    <property type="entry name" value="4-hydroxybenzoate octaprenyltransferase"/>
    <property type="match status" value="1"/>
</dbReference>
<feature type="transmembrane region" description="Helical" evidence="12">
    <location>
        <begin position="108"/>
        <end position="124"/>
    </location>
</feature>
<dbReference type="PROSITE" id="PS00943">
    <property type="entry name" value="UBIA"/>
    <property type="match status" value="1"/>
</dbReference>
<evidence type="ECO:0000256" key="4">
    <source>
        <dbReference type="ARBA" id="ARBA00022475"/>
    </source>
</evidence>
<dbReference type="InterPro" id="IPR039653">
    <property type="entry name" value="Prenyltransferase"/>
</dbReference>
<keyword evidence="5 12" id="KW-0997">Cell inner membrane</keyword>
<gene>
    <name evidence="12" type="primary">ubiA</name>
    <name evidence="14" type="ORF">GA0061081_11813</name>
</gene>
<name>A0A1C4DK28_9GAMM</name>
<evidence type="ECO:0000256" key="5">
    <source>
        <dbReference type="ARBA" id="ARBA00022519"/>
    </source>
</evidence>
<dbReference type="InterPro" id="IPR044878">
    <property type="entry name" value="UbiA_sf"/>
</dbReference>
<dbReference type="GO" id="GO:0006744">
    <property type="term" value="P:ubiquinone biosynthetic process"/>
    <property type="evidence" value="ECO:0007669"/>
    <property type="project" value="UniProtKB-UniRule"/>
</dbReference>
<dbReference type="GO" id="GO:0008412">
    <property type="term" value="F:4-hydroxybenzoate polyprenyltransferase activity"/>
    <property type="evidence" value="ECO:0007669"/>
    <property type="project" value="UniProtKB-UniRule"/>
</dbReference>
<dbReference type="FunFam" id="1.20.120.1780:FF:000001">
    <property type="entry name" value="4-hydroxybenzoate octaprenyltransferase"/>
    <property type="match status" value="1"/>
</dbReference>
<evidence type="ECO:0000256" key="8">
    <source>
        <dbReference type="ARBA" id="ARBA00022692"/>
    </source>
</evidence>
<dbReference type="Proteomes" id="UP000199670">
    <property type="component" value="Unassembled WGS sequence"/>
</dbReference>
<proteinExistence type="inferred from homology"/>
<keyword evidence="4 12" id="KW-1003">Cell membrane</keyword>
<keyword evidence="7 12" id="KW-0831">Ubiquinone biosynthesis</keyword>